<gene>
    <name evidence="1" type="ORF">NPIL_87471</name>
</gene>
<evidence type="ECO:0000313" key="2">
    <source>
        <dbReference type="Proteomes" id="UP000887013"/>
    </source>
</evidence>
<proteinExistence type="predicted"/>
<name>A0A8X6MQP9_NEPPI</name>
<accession>A0A8X6MQP9</accession>
<comment type="caution">
    <text evidence="1">The sequence shown here is derived from an EMBL/GenBank/DDBJ whole genome shotgun (WGS) entry which is preliminary data.</text>
</comment>
<evidence type="ECO:0000313" key="1">
    <source>
        <dbReference type="EMBL" id="GFS72766.1"/>
    </source>
</evidence>
<dbReference type="EMBL" id="BMAW01049850">
    <property type="protein sequence ID" value="GFS72766.1"/>
    <property type="molecule type" value="Genomic_DNA"/>
</dbReference>
<keyword evidence="2" id="KW-1185">Reference proteome</keyword>
<organism evidence="1 2">
    <name type="scientific">Nephila pilipes</name>
    <name type="common">Giant wood spider</name>
    <name type="synonym">Nephila maculata</name>
    <dbReference type="NCBI Taxonomy" id="299642"/>
    <lineage>
        <taxon>Eukaryota</taxon>
        <taxon>Metazoa</taxon>
        <taxon>Ecdysozoa</taxon>
        <taxon>Arthropoda</taxon>
        <taxon>Chelicerata</taxon>
        <taxon>Arachnida</taxon>
        <taxon>Araneae</taxon>
        <taxon>Araneomorphae</taxon>
        <taxon>Entelegynae</taxon>
        <taxon>Araneoidea</taxon>
        <taxon>Nephilidae</taxon>
        <taxon>Nephila</taxon>
    </lineage>
</organism>
<protein>
    <submittedName>
        <fullName evidence="1">Uncharacterized protein</fullName>
    </submittedName>
</protein>
<dbReference type="Proteomes" id="UP000887013">
    <property type="component" value="Unassembled WGS sequence"/>
</dbReference>
<dbReference type="AlphaFoldDB" id="A0A8X6MQP9"/>
<sequence length="89" mass="10051">MEDVITLVVEVCLFLLYWVVLWSGDPSLFEIIAYSIAVELLKVRSFRESSSRDTLIGRGDVEFQDISTLDDVSVVSTFDVPKDSHVPEL</sequence>
<reference evidence="1" key="1">
    <citation type="submission" date="2020-08" db="EMBL/GenBank/DDBJ databases">
        <title>Multicomponent nature underlies the extraordinary mechanical properties of spider dragline silk.</title>
        <authorList>
            <person name="Kono N."/>
            <person name="Nakamura H."/>
            <person name="Mori M."/>
            <person name="Yoshida Y."/>
            <person name="Ohtoshi R."/>
            <person name="Malay A.D."/>
            <person name="Moran D.A.P."/>
            <person name="Tomita M."/>
            <person name="Numata K."/>
            <person name="Arakawa K."/>
        </authorList>
    </citation>
    <scope>NUCLEOTIDE SEQUENCE</scope>
</reference>